<gene>
    <name evidence="1" type="ORF">DSO57_1001223</name>
</gene>
<comment type="caution">
    <text evidence="1">The sequence shown here is derived from an EMBL/GenBank/DDBJ whole genome shotgun (WGS) entry which is preliminary data.</text>
</comment>
<name>A0ACC2SMH7_9FUNG</name>
<organism evidence="1 2">
    <name type="scientific">Entomophthora muscae</name>
    <dbReference type="NCBI Taxonomy" id="34485"/>
    <lineage>
        <taxon>Eukaryota</taxon>
        <taxon>Fungi</taxon>
        <taxon>Fungi incertae sedis</taxon>
        <taxon>Zoopagomycota</taxon>
        <taxon>Entomophthoromycotina</taxon>
        <taxon>Entomophthoromycetes</taxon>
        <taxon>Entomophthorales</taxon>
        <taxon>Entomophthoraceae</taxon>
        <taxon>Entomophthora</taxon>
    </lineage>
</organism>
<proteinExistence type="predicted"/>
<protein>
    <submittedName>
        <fullName evidence="1">Uncharacterized protein</fullName>
    </submittedName>
</protein>
<reference evidence="1" key="1">
    <citation type="submission" date="2022-04" db="EMBL/GenBank/DDBJ databases">
        <title>Genome of the entomopathogenic fungus Entomophthora muscae.</title>
        <authorList>
            <person name="Elya C."/>
            <person name="Lovett B.R."/>
            <person name="Lee E."/>
            <person name="Macias A.M."/>
            <person name="Hajek A.E."/>
            <person name="De Bivort B.L."/>
            <person name="Kasson M.T."/>
            <person name="De Fine Licht H.H."/>
            <person name="Stajich J.E."/>
        </authorList>
    </citation>
    <scope>NUCLEOTIDE SEQUENCE</scope>
    <source>
        <strain evidence="1">Berkeley</strain>
    </source>
</reference>
<sequence length="120" mass="13054">MPPGQKLDLPRPSPQDPPPHLSLQINPAWIIKSRVSITYPLPTPTHSGAQVKIPNLVIDPSFYPATPVLKKQSTDLQVFSLHGGNKKNNPEGQGSIRPIPPSPKPPLNYPGSSTDCELNR</sequence>
<keyword evidence="2" id="KW-1185">Reference proteome</keyword>
<accession>A0ACC2SMH7</accession>
<evidence type="ECO:0000313" key="2">
    <source>
        <dbReference type="Proteomes" id="UP001165960"/>
    </source>
</evidence>
<dbReference type="Proteomes" id="UP001165960">
    <property type="component" value="Unassembled WGS sequence"/>
</dbReference>
<dbReference type="EMBL" id="QTSX02004973">
    <property type="protein sequence ID" value="KAJ9063317.1"/>
    <property type="molecule type" value="Genomic_DNA"/>
</dbReference>
<evidence type="ECO:0000313" key="1">
    <source>
        <dbReference type="EMBL" id="KAJ9063317.1"/>
    </source>
</evidence>